<dbReference type="AlphaFoldDB" id="A0A4D6L7Y3"/>
<evidence type="ECO:0000313" key="2">
    <source>
        <dbReference type="EMBL" id="QCD84613.1"/>
    </source>
</evidence>
<feature type="compositionally biased region" description="Polar residues" evidence="1">
    <location>
        <begin position="57"/>
        <end position="67"/>
    </location>
</feature>
<accession>A0A4D6L7Y3</accession>
<evidence type="ECO:0000313" key="3">
    <source>
        <dbReference type="Proteomes" id="UP000501690"/>
    </source>
</evidence>
<proteinExistence type="predicted"/>
<organism evidence="2 3">
    <name type="scientific">Vigna unguiculata</name>
    <name type="common">Cowpea</name>
    <dbReference type="NCBI Taxonomy" id="3917"/>
    <lineage>
        <taxon>Eukaryota</taxon>
        <taxon>Viridiplantae</taxon>
        <taxon>Streptophyta</taxon>
        <taxon>Embryophyta</taxon>
        <taxon>Tracheophyta</taxon>
        <taxon>Spermatophyta</taxon>
        <taxon>Magnoliopsida</taxon>
        <taxon>eudicotyledons</taxon>
        <taxon>Gunneridae</taxon>
        <taxon>Pentapetalae</taxon>
        <taxon>rosids</taxon>
        <taxon>fabids</taxon>
        <taxon>Fabales</taxon>
        <taxon>Fabaceae</taxon>
        <taxon>Papilionoideae</taxon>
        <taxon>50 kb inversion clade</taxon>
        <taxon>NPAAA clade</taxon>
        <taxon>indigoferoid/millettioid clade</taxon>
        <taxon>Phaseoleae</taxon>
        <taxon>Vigna</taxon>
    </lineage>
</organism>
<feature type="compositionally biased region" description="Polar residues" evidence="1">
    <location>
        <begin position="1"/>
        <end position="12"/>
    </location>
</feature>
<dbReference type="EMBL" id="CP039346">
    <property type="protein sequence ID" value="QCD84613.1"/>
    <property type="molecule type" value="Genomic_DNA"/>
</dbReference>
<dbReference type="Proteomes" id="UP000501690">
    <property type="component" value="Linkage Group LG2"/>
</dbReference>
<feature type="region of interest" description="Disordered" evidence="1">
    <location>
        <begin position="1"/>
        <end position="67"/>
    </location>
</feature>
<protein>
    <submittedName>
        <fullName evidence="2">Uncharacterized protein</fullName>
    </submittedName>
</protein>
<evidence type="ECO:0000256" key="1">
    <source>
        <dbReference type="SAM" id="MobiDB-lite"/>
    </source>
</evidence>
<gene>
    <name evidence="2" type="ORF">DEO72_LG2g4968</name>
</gene>
<reference evidence="2 3" key="1">
    <citation type="submission" date="2019-04" db="EMBL/GenBank/DDBJ databases">
        <title>An improved genome assembly and genetic linkage map for asparagus bean, Vigna unguiculata ssp. sesquipedialis.</title>
        <authorList>
            <person name="Xia Q."/>
            <person name="Zhang R."/>
            <person name="Dong Y."/>
        </authorList>
    </citation>
    <scope>NUCLEOTIDE SEQUENCE [LARGE SCALE GENOMIC DNA]</scope>
    <source>
        <tissue evidence="2">Leaf</tissue>
    </source>
</reference>
<keyword evidence="3" id="KW-1185">Reference proteome</keyword>
<name>A0A4D6L7Y3_VIGUN</name>
<sequence length="67" mass="7019">MKSRASLAQATGSRLGETVNRGPCETHGFSLKRAATRLGESTPSPKAGSSPELHMQQRASNPSLVLA</sequence>